<evidence type="ECO:0000259" key="2">
    <source>
        <dbReference type="Pfam" id="PF12773"/>
    </source>
</evidence>
<proteinExistence type="predicted"/>
<reference evidence="3 4" key="1">
    <citation type="submission" date="2016-11" db="EMBL/GenBank/DDBJ databases">
        <authorList>
            <person name="Varghese N."/>
            <person name="Submissions S."/>
        </authorList>
    </citation>
    <scope>NUCLEOTIDE SEQUENCE [LARGE SCALE GENOMIC DNA]</scope>
    <source>
        <strain evidence="3 4">DSM 22613</strain>
    </source>
</reference>
<dbReference type="RefSeq" id="WP_065367989.1">
    <property type="nucleotide sequence ID" value="NZ_CP016205.1"/>
</dbReference>
<feature type="domain" description="DZANK-type" evidence="2">
    <location>
        <begin position="5"/>
        <end position="50"/>
    </location>
</feature>
<protein>
    <submittedName>
        <fullName evidence="3">Zinc-ribbon domain-containing protein</fullName>
    </submittedName>
</protein>
<dbReference type="EMBL" id="FQWA01000021">
    <property type="protein sequence ID" value="SHF95737.1"/>
    <property type="molecule type" value="Genomic_DNA"/>
</dbReference>
<keyword evidence="1" id="KW-1133">Transmembrane helix</keyword>
<feature type="transmembrane region" description="Helical" evidence="1">
    <location>
        <begin position="169"/>
        <end position="189"/>
    </location>
</feature>
<dbReference type="AlphaFoldDB" id="A0AAX2F582"/>
<sequence>MIIKCPECGHQVSDKAPVCPSCGVEIAGHVIKCSNCGELYLKEESSCPNCHHTERHVESSDTTAEHASFVSTSDNSVQEPVVFVSTDTEQTTKNDKVVNAVEEAKENTADDNNAKTQDAFHNPTLSDNVVDADFIMDDSADEGVIAHAEAIAEENEKEENNTPDKNNHLSLAVSLLIAAITAAVLLFLYNQGVGISKTNSEQEAFAQAMSSSEPTVLNNYLKENPTAPKAHRDSISIRLKELSTTSESMQQANNDLSVALTSNSKEVLQQFISKYPDSKYRSEFEAKIDEMDWAQAVAKNNENAFLGYKAQHPNGSHSKEADEKLKSLMGTTATAETEKAEKPEAVELKVSEGERSKAVAAVRQLLQGINSKSSDKIAGAVAPSVNFLGAGGSTAKDIRRYMTDKLYQADVKKLNWHLGPPAEVSKTSNEAGAEVRVKIPATLDIERKGGKSKRSYVISATIKNGRITQIRW</sequence>
<accession>A0AAX2F582</accession>
<comment type="caution">
    <text evidence="3">The sequence shown here is derived from an EMBL/GenBank/DDBJ whole genome shotgun (WGS) entry which is preliminary data.</text>
</comment>
<keyword evidence="1" id="KW-0472">Membrane</keyword>
<evidence type="ECO:0000256" key="1">
    <source>
        <dbReference type="SAM" id="Phobius"/>
    </source>
</evidence>
<keyword evidence="4" id="KW-1185">Reference proteome</keyword>
<evidence type="ECO:0000313" key="3">
    <source>
        <dbReference type="EMBL" id="SHF95737.1"/>
    </source>
</evidence>
<keyword evidence="1" id="KW-0812">Transmembrane</keyword>
<evidence type="ECO:0000313" key="4">
    <source>
        <dbReference type="Proteomes" id="UP000184105"/>
    </source>
</evidence>
<organism evidence="3 4">
    <name type="scientific">Prevotella scopos JCM 17725</name>
    <dbReference type="NCBI Taxonomy" id="1236518"/>
    <lineage>
        <taxon>Bacteria</taxon>
        <taxon>Pseudomonadati</taxon>
        <taxon>Bacteroidota</taxon>
        <taxon>Bacteroidia</taxon>
        <taxon>Bacteroidales</taxon>
        <taxon>Prevotellaceae</taxon>
        <taxon>Prevotella</taxon>
    </lineage>
</organism>
<gene>
    <name evidence="3" type="ORF">SAMN05444364_12113</name>
</gene>
<name>A0AAX2F582_9BACT</name>
<dbReference type="Pfam" id="PF12773">
    <property type="entry name" value="DZR"/>
    <property type="match status" value="1"/>
</dbReference>
<dbReference type="Proteomes" id="UP000184105">
    <property type="component" value="Unassembled WGS sequence"/>
</dbReference>
<dbReference type="InterPro" id="IPR025874">
    <property type="entry name" value="DZR"/>
</dbReference>